<dbReference type="HAMAP" id="MF_00048">
    <property type="entry name" value="UPF0102"/>
    <property type="match status" value="1"/>
</dbReference>
<evidence type="ECO:0000256" key="1">
    <source>
        <dbReference type="ARBA" id="ARBA00006738"/>
    </source>
</evidence>
<dbReference type="InterPro" id="IPR011335">
    <property type="entry name" value="Restrct_endonuc-II-like"/>
</dbReference>
<dbReference type="Proteomes" id="UP000266615">
    <property type="component" value="Unassembled WGS sequence"/>
</dbReference>
<sequence length="123" mass="13716">MRSNDHTGLLGEEKAAEYLLQSGHRILERRWRTPTGELDLITMDGQDLVAVEVKTRHGLGYGHPFEAITEQKLRRLQRLLIEYAAGSRLRPARRRVDAIAVTLPPGSAARASSAAVEHLKDLP</sequence>
<dbReference type="PANTHER" id="PTHR34039">
    <property type="entry name" value="UPF0102 PROTEIN YRAN"/>
    <property type="match status" value="1"/>
</dbReference>
<dbReference type="EMBL" id="QYZP01000003">
    <property type="protein sequence ID" value="RJN31087.1"/>
    <property type="molecule type" value="Genomic_DNA"/>
</dbReference>
<comment type="caution">
    <text evidence="3">The sequence shown here is derived from an EMBL/GenBank/DDBJ whole genome shotgun (WGS) entry which is preliminary data.</text>
</comment>
<gene>
    <name evidence="3" type="ORF">D3250_09455</name>
</gene>
<protein>
    <recommendedName>
        <fullName evidence="2">UPF0102 protein D3250_09455</fullName>
    </recommendedName>
</protein>
<dbReference type="InterPro" id="IPR011856">
    <property type="entry name" value="tRNA_endonuc-like_dom_sf"/>
</dbReference>
<dbReference type="RefSeq" id="WP_119903153.1">
    <property type="nucleotide sequence ID" value="NZ_QYZP01000003.1"/>
</dbReference>
<keyword evidence="4" id="KW-1185">Reference proteome</keyword>
<comment type="similarity">
    <text evidence="1 2">Belongs to the UPF0102 family.</text>
</comment>
<dbReference type="AlphaFoldDB" id="A0A3A4F746"/>
<dbReference type="PANTHER" id="PTHR34039:SF1">
    <property type="entry name" value="UPF0102 PROTEIN YRAN"/>
    <property type="match status" value="1"/>
</dbReference>
<name>A0A3A4F746_9MICC</name>
<dbReference type="GO" id="GO:0003676">
    <property type="term" value="F:nucleic acid binding"/>
    <property type="evidence" value="ECO:0007669"/>
    <property type="project" value="InterPro"/>
</dbReference>
<dbReference type="NCBIfam" id="NF009154">
    <property type="entry name" value="PRK12497.3-3"/>
    <property type="match status" value="1"/>
</dbReference>
<evidence type="ECO:0000313" key="3">
    <source>
        <dbReference type="EMBL" id="RJN31087.1"/>
    </source>
</evidence>
<organism evidence="3 4">
    <name type="scientific">Nesterenkonia natronophila</name>
    <dbReference type="NCBI Taxonomy" id="2174932"/>
    <lineage>
        <taxon>Bacteria</taxon>
        <taxon>Bacillati</taxon>
        <taxon>Actinomycetota</taxon>
        <taxon>Actinomycetes</taxon>
        <taxon>Micrococcales</taxon>
        <taxon>Micrococcaceae</taxon>
        <taxon>Nesterenkonia</taxon>
    </lineage>
</organism>
<dbReference type="OrthoDB" id="9794876at2"/>
<dbReference type="InterPro" id="IPR003509">
    <property type="entry name" value="UPF0102_YraN-like"/>
</dbReference>
<dbReference type="CDD" id="cd20736">
    <property type="entry name" value="PoNe_Nuclease"/>
    <property type="match status" value="1"/>
</dbReference>
<dbReference type="Pfam" id="PF02021">
    <property type="entry name" value="UPF0102"/>
    <property type="match status" value="1"/>
</dbReference>
<proteinExistence type="inferred from homology"/>
<evidence type="ECO:0000313" key="4">
    <source>
        <dbReference type="Proteomes" id="UP000266615"/>
    </source>
</evidence>
<dbReference type="SUPFAM" id="SSF52980">
    <property type="entry name" value="Restriction endonuclease-like"/>
    <property type="match status" value="1"/>
</dbReference>
<evidence type="ECO:0000256" key="2">
    <source>
        <dbReference type="HAMAP-Rule" id="MF_00048"/>
    </source>
</evidence>
<accession>A0A3A4F746</accession>
<reference evidence="3 4" key="1">
    <citation type="submission" date="2018-09" db="EMBL/GenBank/DDBJ databases">
        <title>Nesterenkonia natronophila sp. nov., an alkaliphilic actinobacteriume isolated from a soda lake, and emended description of the genus Nesterenkonia.</title>
        <authorList>
            <person name="Menes R.J."/>
            <person name="Iriarte A."/>
        </authorList>
    </citation>
    <scope>NUCLEOTIDE SEQUENCE [LARGE SCALE GENOMIC DNA]</scope>
    <source>
        <strain evidence="3 4">M8</strain>
    </source>
</reference>
<dbReference type="Gene3D" id="3.40.1350.10">
    <property type="match status" value="1"/>
</dbReference>